<dbReference type="Gene3D" id="3.40.1190.10">
    <property type="entry name" value="Mur-like, catalytic domain"/>
    <property type="match status" value="1"/>
</dbReference>
<evidence type="ECO:0000313" key="15">
    <source>
        <dbReference type="Proteomes" id="UP000317430"/>
    </source>
</evidence>
<comment type="similarity">
    <text evidence="2 11">Belongs to the folylpolyglutamate synthase family.</text>
</comment>
<dbReference type="PANTHER" id="PTHR11136:SF0">
    <property type="entry name" value="DIHYDROFOLATE SYNTHETASE-RELATED"/>
    <property type="match status" value="1"/>
</dbReference>
<dbReference type="UniPathway" id="UPA00219"/>
<comment type="catalytic activity">
    <reaction evidence="10">
        <text>(6S)-5,6,7,8-tetrahydrofolyl-(gamma-L-Glu)(n) + L-glutamate + ATP = (6S)-5,6,7,8-tetrahydrofolyl-(gamma-L-Glu)(n+1) + ADP + phosphate + H(+)</text>
        <dbReference type="Rhea" id="RHEA:10580"/>
        <dbReference type="Rhea" id="RHEA-COMP:14738"/>
        <dbReference type="Rhea" id="RHEA-COMP:14740"/>
        <dbReference type="ChEBI" id="CHEBI:15378"/>
        <dbReference type="ChEBI" id="CHEBI:29985"/>
        <dbReference type="ChEBI" id="CHEBI:30616"/>
        <dbReference type="ChEBI" id="CHEBI:43474"/>
        <dbReference type="ChEBI" id="CHEBI:141005"/>
        <dbReference type="ChEBI" id="CHEBI:456216"/>
        <dbReference type="EC" id="6.3.2.17"/>
    </reaction>
</comment>
<gene>
    <name evidence="14" type="ORF">FRX57_02080</name>
</gene>
<protein>
    <recommendedName>
        <fullName evidence="3">tetrahydrofolate synthase</fullName>
        <ecNumber evidence="3">6.3.2.17</ecNumber>
    </recommendedName>
    <alternativeName>
        <fullName evidence="9">Tetrahydrofolylpolyglutamate synthase</fullName>
    </alternativeName>
</protein>
<reference evidence="14 15" key="1">
    <citation type="submission" date="2019-08" db="EMBL/GenBank/DDBJ databases">
        <authorList>
            <person name="Lei W."/>
        </authorList>
    </citation>
    <scope>NUCLEOTIDE SEQUENCE [LARGE SCALE GENOMIC DNA]</scope>
    <source>
        <strain evidence="14 15">CCUG 66496</strain>
    </source>
</reference>
<keyword evidence="4 11" id="KW-0436">Ligase</keyword>
<keyword evidence="7 11" id="KW-0067">ATP-binding</keyword>
<comment type="cofactor">
    <cofactor evidence="1">
        <name>Mg(2+)</name>
        <dbReference type="ChEBI" id="CHEBI:18420"/>
    </cofactor>
</comment>
<evidence type="ECO:0000313" key="14">
    <source>
        <dbReference type="EMBL" id="TWS99280.1"/>
    </source>
</evidence>
<evidence type="ECO:0000259" key="12">
    <source>
        <dbReference type="Pfam" id="PF02875"/>
    </source>
</evidence>
<evidence type="ECO:0000256" key="11">
    <source>
        <dbReference type="PIRNR" id="PIRNR001563"/>
    </source>
</evidence>
<dbReference type="AlphaFoldDB" id="A0A5C5SG78"/>
<dbReference type="OrthoDB" id="9809356at2"/>
<accession>A0A5C5SG78</accession>
<evidence type="ECO:0000256" key="10">
    <source>
        <dbReference type="ARBA" id="ARBA00047493"/>
    </source>
</evidence>
<evidence type="ECO:0000256" key="4">
    <source>
        <dbReference type="ARBA" id="ARBA00022598"/>
    </source>
</evidence>
<dbReference type="EMBL" id="VOHL01000001">
    <property type="protein sequence ID" value="TWS99280.1"/>
    <property type="molecule type" value="Genomic_DNA"/>
</dbReference>
<dbReference type="FunFam" id="3.40.1190.10:FF:000011">
    <property type="entry name" value="Folylpolyglutamate synthase/dihydrofolate synthase"/>
    <property type="match status" value="1"/>
</dbReference>
<evidence type="ECO:0000256" key="1">
    <source>
        <dbReference type="ARBA" id="ARBA00001946"/>
    </source>
</evidence>
<keyword evidence="8" id="KW-0460">Magnesium</keyword>
<dbReference type="InterPro" id="IPR001645">
    <property type="entry name" value="Folylpolyglutamate_synth"/>
</dbReference>
<evidence type="ECO:0000256" key="3">
    <source>
        <dbReference type="ARBA" id="ARBA00013025"/>
    </source>
</evidence>
<dbReference type="GO" id="GO:0005737">
    <property type="term" value="C:cytoplasm"/>
    <property type="evidence" value="ECO:0007669"/>
    <property type="project" value="TreeGrafter"/>
</dbReference>
<dbReference type="GO" id="GO:0008841">
    <property type="term" value="F:dihydrofolate synthase activity"/>
    <property type="evidence" value="ECO:0007669"/>
    <property type="project" value="TreeGrafter"/>
</dbReference>
<evidence type="ECO:0000256" key="9">
    <source>
        <dbReference type="ARBA" id="ARBA00030592"/>
    </source>
</evidence>
<dbReference type="InterPro" id="IPR004101">
    <property type="entry name" value="Mur_ligase_C"/>
</dbReference>
<dbReference type="InterPro" id="IPR036565">
    <property type="entry name" value="Mur-like_cat_sf"/>
</dbReference>
<evidence type="ECO:0000259" key="13">
    <source>
        <dbReference type="Pfam" id="PF08245"/>
    </source>
</evidence>
<dbReference type="GO" id="GO:0046872">
    <property type="term" value="F:metal ion binding"/>
    <property type="evidence" value="ECO:0007669"/>
    <property type="project" value="UniProtKB-KW"/>
</dbReference>
<evidence type="ECO:0000256" key="5">
    <source>
        <dbReference type="ARBA" id="ARBA00022723"/>
    </source>
</evidence>
<evidence type="ECO:0000256" key="8">
    <source>
        <dbReference type="ARBA" id="ARBA00022842"/>
    </source>
</evidence>
<dbReference type="RefSeq" id="WP_146566695.1">
    <property type="nucleotide sequence ID" value="NZ_VOHL01000001.1"/>
</dbReference>
<dbReference type="InterPro" id="IPR013221">
    <property type="entry name" value="Mur_ligase_cen"/>
</dbReference>
<dbReference type="Gene3D" id="3.90.190.20">
    <property type="entry name" value="Mur ligase, C-terminal domain"/>
    <property type="match status" value="1"/>
</dbReference>
<dbReference type="SUPFAM" id="SSF53623">
    <property type="entry name" value="MurD-like peptide ligases, catalytic domain"/>
    <property type="match status" value="1"/>
</dbReference>
<name>A0A5C5SG78_9STRE</name>
<dbReference type="GO" id="GO:0009252">
    <property type="term" value="P:peptidoglycan biosynthetic process"/>
    <property type="evidence" value="ECO:0007669"/>
    <property type="project" value="UniProtKB-UniPathway"/>
</dbReference>
<dbReference type="NCBIfam" id="TIGR01499">
    <property type="entry name" value="folC"/>
    <property type="match status" value="1"/>
</dbReference>
<dbReference type="SUPFAM" id="SSF53244">
    <property type="entry name" value="MurD-like peptide ligases, peptide-binding domain"/>
    <property type="match status" value="1"/>
</dbReference>
<dbReference type="Proteomes" id="UP000317430">
    <property type="component" value="Unassembled WGS sequence"/>
</dbReference>
<sequence length="417" mass="46703">MTYDQAVAWIHDQLKFGMKPGIERMTWLLNQFDNPQNKLKAIHVVGTNGKGSTVNYLQEMFSFAGYEVGTFTSPYLMDFRERISLNGQMMAKEDLLTLVERVKPVVERLPRETAYEPATEFEIITLIMFLYFGQYHPVDLAIIEAGLGGRHDSTNVFQALAVVCPSIGLDHQDILGQTYAEIAAEKAAVLKAGEPFIFATEREDVRQVFLKKAEQTQSPVFELGRDIQVLDQEQTFDLNTPKGSLSNLALAMPGQHQRANASLAVITGQLLQSSYPKVTDTVIRQALAQAQWAGRTELVGPQLMLDGAHNQESVAVLVDLLKSHYADRQIHILFAAIANKPVEKMLASLSDFASLTVTSFDYPKALPLAAYPTTYQRVENFQSWLAKMTFDEGQLYLVTGSLYFISQVRQYLFATEN</sequence>
<dbReference type="GO" id="GO:0005524">
    <property type="term" value="F:ATP binding"/>
    <property type="evidence" value="ECO:0007669"/>
    <property type="project" value="UniProtKB-KW"/>
</dbReference>
<dbReference type="Pfam" id="PF08245">
    <property type="entry name" value="Mur_ligase_M"/>
    <property type="match status" value="1"/>
</dbReference>
<evidence type="ECO:0000256" key="2">
    <source>
        <dbReference type="ARBA" id="ARBA00008276"/>
    </source>
</evidence>
<keyword evidence="5" id="KW-0479">Metal-binding</keyword>
<dbReference type="GO" id="GO:0004326">
    <property type="term" value="F:tetrahydrofolylpolyglutamate synthase activity"/>
    <property type="evidence" value="ECO:0007669"/>
    <property type="project" value="UniProtKB-EC"/>
</dbReference>
<dbReference type="EC" id="6.3.2.17" evidence="3"/>
<feature type="domain" description="Mur ligase central" evidence="13">
    <location>
        <begin position="44"/>
        <end position="266"/>
    </location>
</feature>
<keyword evidence="6 11" id="KW-0547">Nucleotide-binding</keyword>
<comment type="caution">
    <text evidence="14">The sequence shown here is derived from an EMBL/GenBank/DDBJ whole genome shotgun (WGS) entry which is preliminary data.</text>
</comment>
<evidence type="ECO:0000256" key="7">
    <source>
        <dbReference type="ARBA" id="ARBA00022840"/>
    </source>
</evidence>
<evidence type="ECO:0000256" key="6">
    <source>
        <dbReference type="ARBA" id="ARBA00022741"/>
    </source>
</evidence>
<dbReference type="PANTHER" id="PTHR11136">
    <property type="entry name" value="FOLYLPOLYGLUTAMATE SYNTHASE-RELATED"/>
    <property type="match status" value="1"/>
</dbReference>
<dbReference type="PIRSF" id="PIRSF001563">
    <property type="entry name" value="Folylpolyglu_synth"/>
    <property type="match status" value="1"/>
</dbReference>
<organism evidence="14 15">
    <name type="scientific">Streptococcus cuniculipharyngis</name>
    <dbReference type="NCBI Taxonomy" id="1562651"/>
    <lineage>
        <taxon>Bacteria</taxon>
        <taxon>Bacillati</taxon>
        <taxon>Bacillota</taxon>
        <taxon>Bacilli</taxon>
        <taxon>Lactobacillales</taxon>
        <taxon>Streptococcaceae</taxon>
        <taxon>Streptococcus</taxon>
    </lineage>
</organism>
<dbReference type="Pfam" id="PF02875">
    <property type="entry name" value="Mur_ligase_C"/>
    <property type="match status" value="1"/>
</dbReference>
<dbReference type="InterPro" id="IPR036615">
    <property type="entry name" value="Mur_ligase_C_dom_sf"/>
</dbReference>
<keyword evidence="15" id="KW-1185">Reference proteome</keyword>
<feature type="domain" description="Mur ligase C-terminal" evidence="12">
    <location>
        <begin position="294"/>
        <end position="401"/>
    </location>
</feature>
<proteinExistence type="inferred from homology"/>